<sequence>MRSSLSPSYQTPLVELLKYSFVNYCYKDNILFTKEEVIFQNKMKIFFFTYVLITKWLKKSN</sequence>
<organism evidence="1 2">
    <name type="scientific">Neobacillus kokaensis</name>
    <dbReference type="NCBI Taxonomy" id="2759023"/>
    <lineage>
        <taxon>Bacteria</taxon>
        <taxon>Bacillati</taxon>
        <taxon>Bacillota</taxon>
        <taxon>Bacilli</taxon>
        <taxon>Bacillales</taxon>
        <taxon>Bacillaceae</taxon>
        <taxon>Neobacillus</taxon>
    </lineage>
</organism>
<dbReference type="Proteomes" id="UP000637074">
    <property type="component" value="Unassembled WGS sequence"/>
</dbReference>
<reference evidence="1 2" key="1">
    <citation type="journal article" date="2022" name="Int. J. Syst. Evol. Microbiol.">
        <title>Neobacillus kokaensis sp. nov., isolated from soil.</title>
        <authorList>
            <person name="Yuki K."/>
            <person name="Matsubara H."/>
            <person name="Yamaguchi S."/>
        </authorList>
    </citation>
    <scope>NUCLEOTIDE SEQUENCE [LARGE SCALE GENOMIC DNA]</scope>
    <source>
        <strain evidence="1 2">LOB 377</strain>
    </source>
</reference>
<protein>
    <submittedName>
        <fullName evidence="1">Uncharacterized protein</fullName>
    </submittedName>
</protein>
<name>A0ABQ3N4A9_9BACI</name>
<evidence type="ECO:0000313" key="2">
    <source>
        <dbReference type="Proteomes" id="UP000637074"/>
    </source>
</evidence>
<proteinExistence type="predicted"/>
<accession>A0ABQ3N4A9</accession>
<gene>
    <name evidence="1" type="ORF">AM1BK_25320</name>
</gene>
<dbReference type="EMBL" id="BNDS01000009">
    <property type="protein sequence ID" value="GHH98989.1"/>
    <property type="molecule type" value="Genomic_DNA"/>
</dbReference>
<evidence type="ECO:0000313" key="1">
    <source>
        <dbReference type="EMBL" id="GHH98989.1"/>
    </source>
</evidence>
<keyword evidence="2" id="KW-1185">Reference proteome</keyword>
<comment type="caution">
    <text evidence="1">The sequence shown here is derived from an EMBL/GenBank/DDBJ whole genome shotgun (WGS) entry which is preliminary data.</text>
</comment>